<feature type="transmembrane region" description="Helical" evidence="1">
    <location>
        <begin position="185"/>
        <end position="211"/>
    </location>
</feature>
<evidence type="ECO:0000256" key="1">
    <source>
        <dbReference type="SAM" id="Phobius"/>
    </source>
</evidence>
<dbReference type="PANTHER" id="PTHR22943">
    <property type="entry name" value="7-TRANSMEMBRANE DOMAIN RECEPTOR C.ELEGANS"/>
    <property type="match status" value="1"/>
</dbReference>
<dbReference type="AlphaFoldDB" id="A0AAV5TGZ7"/>
<feature type="non-terminal residue" evidence="2">
    <location>
        <position position="1"/>
    </location>
</feature>
<dbReference type="SUPFAM" id="SSF81321">
    <property type="entry name" value="Family A G protein-coupled receptor-like"/>
    <property type="match status" value="1"/>
</dbReference>
<dbReference type="EMBL" id="BTSX01000004">
    <property type="protein sequence ID" value="GMS93381.1"/>
    <property type="molecule type" value="Genomic_DNA"/>
</dbReference>
<keyword evidence="1" id="KW-0472">Membrane</keyword>
<reference evidence="2" key="1">
    <citation type="submission" date="2023-10" db="EMBL/GenBank/DDBJ databases">
        <title>Genome assembly of Pristionchus species.</title>
        <authorList>
            <person name="Yoshida K."/>
            <person name="Sommer R.J."/>
        </authorList>
    </citation>
    <scope>NUCLEOTIDE SEQUENCE</scope>
    <source>
        <strain evidence="2">RS0144</strain>
    </source>
</reference>
<feature type="transmembrane region" description="Helical" evidence="1">
    <location>
        <begin position="231"/>
        <end position="255"/>
    </location>
</feature>
<organism evidence="2 3">
    <name type="scientific">Pristionchus entomophagus</name>
    <dbReference type="NCBI Taxonomy" id="358040"/>
    <lineage>
        <taxon>Eukaryota</taxon>
        <taxon>Metazoa</taxon>
        <taxon>Ecdysozoa</taxon>
        <taxon>Nematoda</taxon>
        <taxon>Chromadorea</taxon>
        <taxon>Rhabditida</taxon>
        <taxon>Rhabditina</taxon>
        <taxon>Diplogasteromorpha</taxon>
        <taxon>Diplogasteroidea</taxon>
        <taxon>Neodiplogasteridae</taxon>
        <taxon>Pristionchus</taxon>
    </lineage>
</organism>
<dbReference type="Proteomes" id="UP001432027">
    <property type="component" value="Unassembled WGS sequence"/>
</dbReference>
<feature type="transmembrane region" description="Helical" evidence="1">
    <location>
        <begin position="84"/>
        <end position="105"/>
    </location>
</feature>
<evidence type="ECO:0008006" key="4">
    <source>
        <dbReference type="Google" id="ProtNLM"/>
    </source>
</evidence>
<gene>
    <name evidence="2" type="ORF">PENTCL1PPCAC_15556</name>
</gene>
<proteinExistence type="predicted"/>
<accession>A0AAV5TGZ7</accession>
<comment type="caution">
    <text evidence="2">The sequence shown here is derived from an EMBL/GenBank/DDBJ whole genome shotgun (WGS) entry which is preliminary data.</text>
</comment>
<protein>
    <recommendedName>
        <fullName evidence="4">G protein-coupled receptor</fullName>
    </recommendedName>
</protein>
<sequence length="268" mass="30150">FLYCTAAVSFCGNGLLLLLLLHRSGAALGNYRILLAAFAITDVCISLYHTWFIPMFVLGKYGFIYYGHGSIFSKKLMSKYSNEIFSTTFYLPFFLIGIHFIYRYLSLARPSYVKEKFIGFSIFCAVYALVYNTFFALLSHAVCELGISKRFYVYLSEFERRPLTPDVNAAVVEYLDENNEINFRAIFIILSAGAVGGHSIVISLICIFNIFRALNNKVLEISVKRGHIQLFRALLLQFSIPFVFSFLPFAAIVSLPATGISLGLTGDV</sequence>
<name>A0AAV5TGZ7_9BILA</name>
<feature type="transmembrane region" description="Helical" evidence="1">
    <location>
        <begin position="33"/>
        <end position="53"/>
    </location>
</feature>
<evidence type="ECO:0000313" key="2">
    <source>
        <dbReference type="EMBL" id="GMS93381.1"/>
    </source>
</evidence>
<feature type="non-terminal residue" evidence="2">
    <location>
        <position position="268"/>
    </location>
</feature>
<keyword evidence="3" id="KW-1185">Reference proteome</keyword>
<evidence type="ECO:0000313" key="3">
    <source>
        <dbReference type="Proteomes" id="UP001432027"/>
    </source>
</evidence>
<dbReference type="Pfam" id="PF10326">
    <property type="entry name" value="7TM_GPCR_Str"/>
    <property type="match status" value="1"/>
</dbReference>
<feature type="transmembrane region" description="Helical" evidence="1">
    <location>
        <begin position="6"/>
        <end position="21"/>
    </location>
</feature>
<dbReference type="PANTHER" id="PTHR22943:SF248">
    <property type="entry name" value="SEVEN TM RECEPTOR"/>
    <property type="match status" value="1"/>
</dbReference>
<dbReference type="InterPro" id="IPR019428">
    <property type="entry name" value="7TM_GPCR_serpentine_rcpt_Str"/>
</dbReference>
<keyword evidence="1" id="KW-1133">Transmembrane helix</keyword>
<feature type="transmembrane region" description="Helical" evidence="1">
    <location>
        <begin position="117"/>
        <end position="138"/>
    </location>
</feature>
<keyword evidence="1" id="KW-0812">Transmembrane</keyword>